<dbReference type="AlphaFoldDB" id="A0A2P1PQS2"/>
<organism evidence="1 2">
    <name type="scientific">Ahniella affigens</name>
    <dbReference type="NCBI Taxonomy" id="2021234"/>
    <lineage>
        <taxon>Bacteria</taxon>
        <taxon>Pseudomonadati</taxon>
        <taxon>Pseudomonadota</taxon>
        <taxon>Gammaproteobacteria</taxon>
        <taxon>Lysobacterales</taxon>
        <taxon>Rhodanobacteraceae</taxon>
        <taxon>Ahniella</taxon>
    </lineage>
</organism>
<dbReference type="SUPFAM" id="SSF52540">
    <property type="entry name" value="P-loop containing nucleoside triphosphate hydrolases"/>
    <property type="match status" value="1"/>
</dbReference>
<evidence type="ECO:0000313" key="1">
    <source>
        <dbReference type="EMBL" id="AVP97189.1"/>
    </source>
</evidence>
<keyword evidence="2" id="KW-1185">Reference proteome</keyword>
<dbReference type="KEGG" id="xba:C7S18_08270"/>
<protein>
    <submittedName>
        <fullName evidence="1">Uncharacterized protein</fullName>
    </submittedName>
</protein>
<dbReference type="RefSeq" id="WP_106891113.1">
    <property type="nucleotide sequence ID" value="NZ_CP027860.1"/>
</dbReference>
<gene>
    <name evidence="1" type="ORF">C7S18_08270</name>
</gene>
<name>A0A2P1PQS2_9GAMM</name>
<evidence type="ECO:0000313" key="2">
    <source>
        <dbReference type="Proteomes" id="UP000241074"/>
    </source>
</evidence>
<dbReference type="EMBL" id="CP027860">
    <property type="protein sequence ID" value="AVP97189.1"/>
    <property type="molecule type" value="Genomic_DNA"/>
</dbReference>
<reference evidence="1 2" key="2">
    <citation type="submission" date="2018-03" db="EMBL/GenBank/DDBJ databases">
        <authorList>
            <person name="Keele B.F."/>
        </authorList>
    </citation>
    <scope>NUCLEOTIDE SEQUENCE [LARGE SCALE GENOMIC DNA]</scope>
    <source>
        <strain evidence="1 2">D13</strain>
    </source>
</reference>
<dbReference type="InterPro" id="IPR027417">
    <property type="entry name" value="P-loop_NTPase"/>
</dbReference>
<proteinExistence type="predicted"/>
<reference evidence="1 2" key="1">
    <citation type="submission" date="2018-03" db="EMBL/GenBank/DDBJ databases">
        <title>Ahniella affigens gen. nov., sp. nov., a gammaproteobacterium isolated from sandy soil near a stream.</title>
        <authorList>
            <person name="Ko Y."/>
            <person name="Kim J.-H."/>
        </authorList>
    </citation>
    <scope>NUCLEOTIDE SEQUENCE [LARGE SCALE GENOMIC DNA]</scope>
    <source>
        <strain evidence="1 2">D13</strain>
    </source>
</reference>
<dbReference type="Proteomes" id="UP000241074">
    <property type="component" value="Chromosome"/>
</dbReference>
<accession>A0A2P1PQS2</accession>
<sequence>MSTVQVSSEQKYLVSRLSALATKQLNVLTQISGAKPNGLTNQALPTESYEKLKAPRKPNALGIFGRRGSGKTTILTEVIDQLHGRRAEHGWHVLTLPLDLSMAPREFPHGLTLVHWLHARLAEHTDACKPRCGKLDASFEKVAQSYFRGSNGFNQLVRKLALSPEHYAGAAAKEIGARLTLHQDIGAWLDQEARFRGVDGFVLALDDVDLPPANRHHSLIWSLLDELHQDRLFLIMAGDLQRLETRLTEEDASVRRGSKISDKDPQAAQDLIYKVLPQANRIELPPWPAKDRLNFPPAKASTGRVASEVTIKALLDKISVPSVLREHLPALLPPWARGLENVWRELSFRSSILEAEAVDSDAQELKRELGEDWSGILTFLLESRFEFELASQLKDPLSLQDFAPSFRWQLASADHSYLWRQLRDRMQWNRAKSDEDFWSKDIPELVPEAQDRGLRLLPSHGRLAEALIDFALYRNTLTPERLVSRIPWLRAHYEHCKATVLRDLSTMDRDRSDSPLPAAAALHWIDLASDNYTAQIGFWPVMALQLGERRKLTKAMADFQPTGLAALAAAGADEELKKDFLNLTKGQVGELLPYRNCRMILQMADALALQPWNLLESVSARVSYVGLARLAAMLTYCAHWTAAHGNLKRRPCLDEVINKNHRAPESLSESSISQDFKSVLDEASDIAIVKDNSIHHGVGLLVNAPWFRGLA</sequence>